<proteinExistence type="predicted"/>
<sequence>RTLRSTDVFLFPGFLCRLVGGPEQRLQLRLLPLGLLPDFFCGVCRPGRLPDSEEELWRSSDRPPADGKRFKRRCCVSFT</sequence>
<gene>
    <name evidence="1" type="primary">Nfu_g_1_007390</name>
</gene>
<organism evidence="1">
    <name type="scientific">Nothobranchius kuhntae</name>
    <name type="common">Beira killifish</name>
    <dbReference type="NCBI Taxonomy" id="321403"/>
    <lineage>
        <taxon>Eukaryota</taxon>
        <taxon>Metazoa</taxon>
        <taxon>Chordata</taxon>
        <taxon>Craniata</taxon>
        <taxon>Vertebrata</taxon>
        <taxon>Euteleostomi</taxon>
        <taxon>Actinopterygii</taxon>
        <taxon>Neopterygii</taxon>
        <taxon>Teleostei</taxon>
        <taxon>Neoteleostei</taxon>
        <taxon>Acanthomorphata</taxon>
        <taxon>Ovalentaria</taxon>
        <taxon>Atherinomorphae</taxon>
        <taxon>Cyprinodontiformes</taxon>
        <taxon>Nothobranchiidae</taxon>
        <taxon>Nothobranchius</taxon>
    </lineage>
</organism>
<accession>A0A1A8IZQ5</accession>
<dbReference type="AlphaFoldDB" id="A0A1A8IZQ5"/>
<evidence type="ECO:0000313" key="1">
    <source>
        <dbReference type="EMBL" id="SBR02827.1"/>
    </source>
</evidence>
<reference evidence="1" key="2">
    <citation type="submission" date="2016-06" db="EMBL/GenBank/DDBJ databases">
        <title>The genome of a short-lived fish provides insights into sex chromosome evolution and the genetic control of aging.</title>
        <authorList>
            <person name="Reichwald K."/>
            <person name="Felder M."/>
            <person name="Petzold A."/>
            <person name="Koch P."/>
            <person name="Groth M."/>
            <person name="Platzer M."/>
        </authorList>
    </citation>
    <scope>NUCLEOTIDE SEQUENCE</scope>
    <source>
        <tissue evidence="1">Brain</tissue>
    </source>
</reference>
<dbReference type="EMBL" id="HAED01016382">
    <property type="protein sequence ID" value="SBR02827.1"/>
    <property type="molecule type" value="Transcribed_RNA"/>
</dbReference>
<feature type="non-terminal residue" evidence="1">
    <location>
        <position position="1"/>
    </location>
</feature>
<protein>
    <submittedName>
        <fullName evidence="1">Uncharacterized protein</fullName>
    </submittedName>
</protein>
<name>A0A1A8IZQ5_NOTKU</name>
<reference evidence="1" key="1">
    <citation type="submission" date="2016-05" db="EMBL/GenBank/DDBJ databases">
        <authorList>
            <person name="Lavstsen T."/>
            <person name="Jespersen J.S."/>
        </authorList>
    </citation>
    <scope>NUCLEOTIDE SEQUENCE</scope>
    <source>
        <tissue evidence="1">Brain</tissue>
    </source>
</reference>